<evidence type="ECO:0000259" key="6">
    <source>
        <dbReference type="SMART" id="SM00062"/>
    </source>
</evidence>
<comment type="similarity">
    <text evidence="2 4">Belongs to the bacterial solute-binding protein 3 family.</text>
</comment>
<dbReference type="PROSITE" id="PS01039">
    <property type="entry name" value="SBP_BACTERIAL_3"/>
    <property type="match status" value="1"/>
</dbReference>
<dbReference type="Pfam" id="PF00497">
    <property type="entry name" value="SBP_bac_3"/>
    <property type="match status" value="1"/>
</dbReference>
<dbReference type="GO" id="GO:0030313">
    <property type="term" value="C:cell envelope"/>
    <property type="evidence" value="ECO:0007669"/>
    <property type="project" value="UniProtKB-SubCell"/>
</dbReference>
<evidence type="ECO:0000313" key="8">
    <source>
        <dbReference type="EMBL" id="XDU67727.1"/>
    </source>
</evidence>
<dbReference type="InterPro" id="IPR018313">
    <property type="entry name" value="SBP_3_CS"/>
</dbReference>
<dbReference type="GO" id="GO:0016020">
    <property type="term" value="C:membrane"/>
    <property type="evidence" value="ECO:0007669"/>
    <property type="project" value="InterPro"/>
</dbReference>
<dbReference type="InterPro" id="IPR001638">
    <property type="entry name" value="Solute-binding_3/MltF_N"/>
</dbReference>
<feature type="signal peptide" evidence="5">
    <location>
        <begin position="1"/>
        <end position="21"/>
    </location>
</feature>
<dbReference type="SMART" id="SM00079">
    <property type="entry name" value="PBPe"/>
    <property type="match status" value="1"/>
</dbReference>
<keyword evidence="3 5" id="KW-0732">Signal</keyword>
<name>A0AB39VKD1_9FUSO</name>
<evidence type="ECO:0000256" key="1">
    <source>
        <dbReference type="ARBA" id="ARBA00004196"/>
    </source>
</evidence>
<organism evidence="8">
    <name type="scientific">Leptotrichia rugosa</name>
    <dbReference type="NCBI Taxonomy" id="3239302"/>
    <lineage>
        <taxon>Bacteria</taxon>
        <taxon>Fusobacteriati</taxon>
        <taxon>Fusobacteriota</taxon>
        <taxon>Fusobacteriia</taxon>
        <taxon>Fusobacteriales</taxon>
        <taxon>Leptotrichiaceae</taxon>
        <taxon>Leptotrichia</taxon>
    </lineage>
</organism>
<dbReference type="SUPFAM" id="SSF53850">
    <property type="entry name" value="Periplasmic binding protein-like II"/>
    <property type="match status" value="1"/>
</dbReference>
<dbReference type="RefSeq" id="WP_369711859.1">
    <property type="nucleotide sequence ID" value="NZ_CP165644.1"/>
</dbReference>
<evidence type="ECO:0000256" key="4">
    <source>
        <dbReference type="RuleBase" id="RU003744"/>
    </source>
</evidence>
<accession>A0AB39VKD1</accession>
<dbReference type="CDD" id="cd00996">
    <property type="entry name" value="PBP2_AatB_like"/>
    <property type="match status" value="1"/>
</dbReference>
<dbReference type="GO" id="GO:0015276">
    <property type="term" value="F:ligand-gated monoatomic ion channel activity"/>
    <property type="evidence" value="ECO:0007669"/>
    <property type="project" value="InterPro"/>
</dbReference>
<dbReference type="PANTHER" id="PTHR35936">
    <property type="entry name" value="MEMBRANE-BOUND LYTIC MUREIN TRANSGLYCOSYLASE F"/>
    <property type="match status" value="1"/>
</dbReference>
<dbReference type="PANTHER" id="PTHR35936:SF34">
    <property type="entry name" value="ABC TRANSPORTER EXTRACELLULAR-BINDING PROTEIN YCKB-RELATED"/>
    <property type="match status" value="1"/>
</dbReference>
<evidence type="ECO:0000256" key="3">
    <source>
        <dbReference type="ARBA" id="ARBA00022729"/>
    </source>
</evidence>
<dbReference type="KEGG" id="lrug:AB8B22_04745"/>
<comment type="subcellular location">
    <subcellularLocation>
        <location evidence="1">Cell envelope</location>
    </subcellularLocation>
</comment>
<dbReference type="AlphaFoldDB" id="A0AB39VKD1"/>
<evidence type="ECO:0000259" key="7">
    <source>
        <dbReference type="SMART" id="SM00079"/>
    </source>
</evidence>
<reference evidence="8" key="1">
    <citation type="submission" date="2024-07" db="EMBL/GenBank/DDBJ databases">
        <authorList>
            <person name="Li X.-J."/>
            <person name="Wang X."/>
        </authorList>
    </citation>
    <scope>NUCLEOTIDE SEQUENCE</scope>
    <source>
        <strain evidence="8">HSP-334</strain>
    </source>
</reference>
<feature type="domain" description="Ionotropic glutamate receptor C-terminal" evidence="7">
    <location>
        <begin position="35"/>
        <end position="261"/>
    </location>
</feature>
<evidence type="ECO:0000256" key="2">
    <source>
        <dbReference type="ARBA" id="ARBA00010333"/>
    </source>
</evidence>
<evidence type="ECO:0000256" key="5">
    <source>
        <dbReference type="SAM" id="SignalP"/>
    </source>
</evidence>
<feature type="chain" id="PRO_5044228945" evidence="5">
    <location>
        <begin position="22"/>
        <end position="261"/>
    </location>
</feature>
<gene>
    <name evidence="8" type="ORF">AB8B22_04745</name>
</gene>
<protein>
    <submittedName>
        <fullName evidence="8">Amino acid ABC transporter substrate-binding protein</fullName>
    </submittedName>
</protein>
<proteinExistence type="inferred from homology"/>
<feature type="domain" description="Solute-binding protein family 3/N-terminal" evidence="6">
    <location>
        <begin position="35"/>
        <end position="261"/>
    </location>
</feature>
<dbReference type="SMART" id="SM00062">
    <property type="entry name" value="PBPb"/>
    <property type="match status" value="1"/>
</dbReference>
<sequence length="261" mass="29515">MKKVLLLMIAALLFVMCSVKKDEKKEVSKDGIPKKIIVGLDDSFVPMGFKNEKGEIVGFDIDLARAVAKKIGSEVEFKPINWDSKILDLNAGNIDLIWNGLTITDERKKETEMSNPYLTVHQLIVARAGEKIENKNDLIGKNVGSQTQSSGEEAVKKSGFDKKFKEFKTYAQYDQAFMDLDARRVDAIVADEVLAKYTKKVKETQAKKELYKILKEDFGQEEYAVAAKKGNAKLIDAINKAIEELKKDGTYQQIYSKWFKD</sequence>
<dbReference type="EMBL" id="CP165644">
    <property type="protein sequence ID" value="XDU67727.1"/>
    <property type="molecule type" value="Genomic_DNA"/>
</dbReference>
<dbReference type="InterPro" id="IPR001320">
    <property type="entry name" value="Iontro_rcpt_C"/>
</dbReference>
<dbReference type="Gene3D" id="3.40.190.10">
    <property type="entry name" value="Periplasmic binding protein-like II"/>
    <property type="match status" value="2"/>
</dbReference>